<keyword evidence="2" id="KW-1185">Reference proteome</keyword>
<dbReference type="AlphaFoldDB" id="A0A836H8X3"/>
<gene>
    <name evidence="1" type="ORF">LSCM4_04339</name>
</gene>
<dbReference type="RefSeq" id="XP_067062534.1">
    <property type="nucleotide sequence ID" value="XM_067206325.1"/>
</dbReference>
<evidence type="ECO:0000313" key="1">
    <source>
        <dbReference type="EMBL" id="KAG5477123.1"/>
    </source>
</evidence>
<dbReference type="EMBL" id="JAFHLR010000025">
    <property type="protein sequence ID" value="KAG5477123.1"/>
    <property type="molecule type" value="Genomic_DNA"/>
</dbReference>
<dbReference type="Proteomes" id="UP000674143">
    <property type="component" value="Chromosome 25"/>
</dbReference>
<reference evidence="1 2" key="1">
    <citation type="submission" date="2021-02" db="EMBL/GenBank/DDBJ databases">
        <title>Leishmania (Mundinia) orientalis Genome sequencing and assembly.</title>
        <authorList>
            <person name="Almutairi H."/>
            <person name="Gatherer D."/>
        </authorList>
    </citation>
    <scope>NUCLEOTIDE SEQUENCE [LARGE SCALE GENOMIC DNA]</scope>
    <source>
        <strain evidence="1">LSCM4</strain>
    </source>
</reference>
<organism evidence="1 2">
    <name type="scientific">Leishmania orientalis</name>
    <dbReference type="NCBI Taxonomy" id="2249476"/>
    <lineage>
        <taxon>Eukaryota</taxon>
        <taxon>Discoba</taxon>
        <taxon>Euglenozoa</taxon>
        <taxon>Kinetoplastea</taxon>
        <taxon>Metakinetoplastina</taxon>
        <taxon>Trypanosomatida</taxon>
        <taxon>Trypanosomatidae</taxon>
        <taxon>Leishmaniinae</taxon>
        <taxon>Leishmania</taxon>
    </lineage>
</organism>
<name>A0A836H8X3_9TRYP</name>
<evidence type="ECO:0000313" key="2">
    <source>
        <dbReference type="Proteomes" id="UP000674143"/>
    </source>
</evidence>
<protein>
    <submittedName>
        <fullName evidence="1">Uncharacterized protein</fullName>
    </submittedName>
</protein>
<comment type="caution">
    <text evidence="1">The sequence shown here is derived from an EMBL/GenBank/DDBJ whole genome shotgun (WGS) entry which is preliminary data.</text>
</comment>
<dbReference type="GeneID" id="92360259"/>
<dbReference type="KEGG" id="loi:92360259"/>
<sequence>MPLCRSLSSLPDSKFVPYTYCFAPGGVLSAVRGLWCFPLCAAKKLQSDLPLARSASRVNATASNGSVNVDVEHLAIICTTADCAARFCRCTLREEDMEKPPQRADTRREIEWQLCGLLLDTTRCEAASCRTFAVTSMDSATFLGYHCEGLLLCHRVDVAF</sequence>
<accession>A0A836H8X3</accession>
<proteinExistence type="predicted"/>